<organism evidence="1 2">
    <name type="scientific">Dyadobacter chenwenxiniae</name>
    <dbReference type="NCBI Taxonomy" id="2906456"/>
    <lineage>
        <taxon>Bacteria</taxon>
        <taxon>Pseudomonadati</taxon>
        <taxon>Bacteroidota</taxon>
        <taxon>Cytophagia</taxon>
        <taxon>Cytophagales</taxon>
        <taxon>Spirosomataceae</taxon>
        <taxon>Dyadobacter</taxon>
    </lineage>
</organism>
<dbReference type="EMBL" id="JAJTTC010000005">
    <property type="protein sequence ID" value="MCF0063674.1"/>
    <property type="molecule type" value="Genomic_DNA"/>
</dbReference>
<reference evidence="1" key="1">
    <citation type="submission" date="2021-12" db="EMBL/GenBank/DDBJ databases">
        <title>Novel species in genus Dyadobacter.</title>
        <authorList>
            <person name="Ma C."/>
        </authorList>
    </citation>
    <scope>NUCLEOTIDE SEQUENCE</scope>
    <source>
        <strain evidence="1">LJ419</strain>
    </source>
</reference>
<dbReference type="PROSITE" id="PS51257">
    <property type="entry name" value="PROKAR_LIPOPROTEIN"/>
    <property type="match status" value="1"/>
</dbReference>
<evidence type="ECO:0000313" key="2">
    <source>
        <dbReference type="Proteomes" id="UP001139000"/>
    </source>
</evidence>
<gene>
    <name evidence="1" type="ORF">LXM26_19330</name>
</gene>
<accession>A0A9X1PPB0</accession>
<comment type="caution">
    <text evidence="1">The sequence shown here is derived from an EMBL/GenBank/DDBJ whole genome shotgun (WGS) entry which is preliminary data.</text>
</comment>
<dbReference type="Proteomes" id="UP001139000">
    <property type="component" value="Unassembled WGS sequence"/>
</dbReference>
<keyword evidence="2" id="KW-1185">Reference proteome</keyword>
<dbReference type="AlphaFoldDB" id="A0A9X1PPB0"/>
<sequence>MKKLIMPLLLAVAVLFQSCEGPEGPQGPVGDELVGTTFDLEGVNFTAANEFQYGLTFADAKLGVDVLESDAVLVYINWGTEDVNGTELNAYRLLPQTAFLDNGILTYNMDRTARDFSIFLDGTVDPAKVDPDYTRNQDFRVVIIPSDFALRTAGQVDYSDYNAVVKAYNIDESKIKVVKAN</sequence>
<protein>
    <submittedName>
        <fullName evidence="1">Uncharacterized protein</fullName>
    </submittedName>
</protein>
<name>A0A9X1PPB0_9BACT</name>
<proteinExistence type="predicted"/>
<evidence type="ECO:0000313" key="1">
    <source>
        <dbReference type="EMBL" id="MCF0063674.1"/>
    </source>
</evidence>
<dbReference type="RefSeq" id="WP_234656619.1">
    <property type="nucleotide sequence ID" value="NZ_CP094997.1"/>
</dbReference>